<reference evidence="2 3" key="1">
    <citation type="journal article" date="2018" name="PLoS Genet.">
        <title>Population sequencing reveals clonal diversity and ancestral inbreeding in the grapevine cultivar Chardonnay.</title>
        <authorList>
            <person name="Roach M.J."/>
            <person name="Johnson D.L."/>
            <person name="Bohlmann J."/>
            <person name="van Vuuren H.J."/>
            <person name="Jones S.J."/>
            <person name="Pretorius I.S."/>
            <person name="Schmidt S.A."/>
            <person name="Borneman A.R."/>
        </authorList>
    </citation>
    <scope>NUCLEOTIDE SEQUENCE [LARGE SCALE GENOMIC DNA]</scope>
    <source>
        <strain evidence="3">cv. Chardonnay</strain>
        <tissue evidence="2">Leaf</tissue>
    </source>
</reference>
<feature type="coiled-coil region" evidence="1">
    <location>
        <begin position="409"/>
        <end position="513"/>
    </location>
</feature>
<evidence type="ECO:0000313" key="2">
    <source>
        <dbReference type="EMBL" id="RVW35955.1"/>
    </source>
</evidence>
<proteinExistence type="predicted"/>
<sequence>MRPDRDVGPLVPFEELVNTIEVGVDESCKQEEDCHKNALEDCTLPDPRALLHENNEVAEIQAEYEDLLLKFETQRTINEIQFDFLTRKLAEADLFLDVKYDDHSTYNLSTDELLEMEKSSSQRNLDTIVGWQRSRTYVPGRSMKSCFKLPLSLLNQEENFESMIDLLMEAQEIMLEVQSSRNLVDSVASVVDELFQTLSVMLSQFLEFKSSICQNSVQLKSIIGNHEKLEFSMRHKVAELENQKLLLCNQSADLHTQIEDLKLDGLNSEKTLAGEKAYAEREIKQLHGQKTLLERDISKRDSLACRRRDSVVDRSSKMFDPKRAKSHAVPFEQTMQIEYGLSCLVDGTGRKGFLEFLDGYEFGDFSVRIVVMNPRTKSTSNCFLKFQRASLAGKSLLSLEDYKKLEVFAFEMETTIASLEEELAAAYRDKEEAVFRNETLTAELEALSDKLNISNSDLKMFQEKALSLRSRLEESSSKYEKIESIVNMLVEEKEELAMQLTNALLEMEEEKAIWFAKEKASVEAIEERAKLYNAETMSLSKGLLEVRNELESCREECKVLKERLICSEENAEWERKCSMEKSFEIDRLRNDLEIADAESKRSQEILKSKLETLSSERHHACEELDRLQLELDFLKKEREEFEIRTKEFNMGSELSNNLQDLKDQLLTITKERDKMMTQIEEQKNHVAEVEFVKKSYDDRLSKAKVEVEELARELSSKELKMRNDEIKNSIEKAKLRMRLRWTQAKLDAFRIRYKEAADELDFMNKKYEEASTKLKDRLASYGIEVLNLKKQLAASKAQ</sequence>
<dbReference type="PANTHER" id="PTHR36362">
    <property type="entry name" value="DNA-DIRECTED RNA POLYMERASE SUBUNIT BETA"/>
    <property type="match status" value="1"/>
</dbReference>
<evidence type="ECO:0000256" key="1">
    <source>
        <dbReference type="SAM" id="Coils"/>
    </source>
</evidence>
<dbReference type="Proteomes" id="UP000288805">
    <property type="component" value="Unassembled WGS sequence"/>
</dbReference>
<dbReference type="EMBL" id="QGNW01001587">
    <property type="protein sequence ID" value="RVW35955.1"/>
    <property type="molecule type" value="Genomic_DNA"/>
</dbReference>
<dbReference type="AlphaFoldDB" id="A0A438DKE6"/>
<dbReference type="PANTHER" id="PTHR36362:SF3">
    <property type="entry name" value="PROTEIN HOOK HOMOLOG 3-LIKE"/>
    <property type="match status" value="1"/>
</dbReference>
<comment type="caution">
    <text evidence="2">The sequence shown here is derived from an EMBL/GenBank/DDBJ whole genome shotgun (WGS) entry which is preliminary data.</text>
</comment>
<gene>
    <name evidence="2" type="primary">KIN7O_2</name>
    <name evidence="2" type="ORF">CK203_078320</name>
</gene>
<keyword evidence="1" id="KW-0175">Coiled coil</keyword>
<protein>
    <submittedName>
        <fullName evidence="2">Kinesin-like protein KIN-7O</fullName>
    </submittedName>
</protein>
<name>A0A438DKE6_VITVI</name>
<evidence type="ECO:0000313" key="3">
    <source>
        <dbReference type="Proteomes" id="UP000288805"/>
    </source>
</evidence>
<feature type="coiled-coil region" evidence="1">
    <location>
        <begin position="543"/>
        <end position="773"/>
    </location>
</feature>
<organism evidence="2 3">
    <name type="scientific">Vitis vinifera</name>
    <name type="common">Grape</name>
    <dbReference type="NCBI Taxonomy" id="29760"/>
    <lineage>
        <taxon>Eukaryota</taxon>
        <taxon>Viridiplantae</taxon>
        <taxon>Streptophyta</taxon>
        <taxon>Embryophyta</taxon>
        <taxon>Tracheophyta</taxon>
        <taxon>Spermatophyta</taxon>
        <taxon>Magnoliopsida</taxon>
        <taxon>eudicotyledons</taxon>
        <taxon>Gunneridae</taxon>
        <taxon>Pentapetalae</taxon>
        <taxon>rosids</taxon>
        <taxon>Vitales</taxon>
        <taxon>Vitaceae</taxon>
        <taxon>Viteae</taxon>
        <taxon>Vitis</taxon>
    </lineage>
</organism>
<accession>A0A438DKE6</accession>